<evidence type="ECO:0000256" key="6">
    <source>
        <dbReference type="ARBA" id="ARBA00047942"/>
    </source>
</evidence>
<sequence length="601" mass="70446">MANQERQSKEYTFEPVKGYPMLHWKGRRPFNITRYYPAQLKDVYGKEVKRWMNKIFWGDNLQVMSHLLKDYKGQIDFIYIDPPYDSKADYRKKIKLRGKEVINNAISFEEKQYTDIWSNDEYLQFMYERLMLIRELLSDKGSIILQCDWHKVHHLRCIMDEIFGPDNCINEIIWHYKTFQGQTKKYFARKHDNLLFYKKGSDFIYNKLYDTSLENTIDAVRWADYIDENGRIYGKKMPLQDSRFIRYLNKWKRAYKREPEADDVIYEAKGQPLDSVWDMKGLDPKSEEKLGYPTQKPEDLMERIILATTNRGSIVFDCFMGSGTVQAVAMKTGRKFIGADINLGAVQTTTKRLLHVAAELNKRKEKITRYTGFQVYNVNHFDVFRNPLEAKEILIKALEIKPFPNNNVYDGKKDGRMVSIMPINRITTLADLNELIANFDYKAFEKLKSKHPRKPVLRLLLICMGHEPDLAIHLQSTVPYKLDIEVVDILKDKTTLELKRDAEATIAIEDAKVIIQAFYPINLLQKLSLQRENVGDWKELVDSVMIDYNYDGAVFKPKVVDVPERHRLVEGVYPIPKNAGVIHIKITDLLSEVFEQTVRNG</sequence>
<evidence type="ECO:0000259" key="7">
    <source>
        <dbReference type="Pfam" id="PF01555"/>
    </source>
</evidence>
<dbReference type="GO" id="GO:0003677">
    <property type="term" value="F:DNA binding"/>
    <property type="evidence" value="ECO:0007669"/>
    <property type="project" value="InterPro"/>
</dbReference>
<evidence type="ECO:0000313" key="8">
    <source>
        <dbReference type="EMBL" id="ACU59983.1"/>
    </source>
</evidence>
<feature type="domain" description="DNA methylase N-4/N-6" evidence="7">
    <location>
        <begin position="75"/>
        <end position="349"/>
    </location>
</feature>
<dbReference type="Pfam" id="PF01555">
    <property type="entry name" value="N6_N4_Mtase"/>
    <property type="match status" value="1"/>
</dbReference>
<proteinExistence type="inferred from homology"/>
<dbReference type="GO" id="GO:0009007">
    <property type="term" value="F:site-specific DNA-methyltransferase (adenine-specific) activity"/>
    <property type="evidence" value="ECO:0007669"/>
    <property type="project" value="UniProtKB-EC"/>
</dbReference>
<dbReference type="InterPro" id="IPR002052">
    <property type="entry name" value="DNA_methylase_N6_adenine_CS"/>
</dbReference>
<gene>
    <name evidence="8" type="ordered locus">Cpin_2495</name>
</gene>
<dbReference type="GO" id="GO:0008170">
    <property type="term" value="F:N-methyltransferase activity"/>
    <property type="evidence" value="ECO:0007669"/>
    <property type="project" value="InterPro"/>
</dbReference>
<dbReference type="Gene3D" id="3.40.50.150">
    <property type="entry name" value="Vaccinia Virus protein VP39"/>
    <property type="match status" value="1"/>
</dbReference>
<evidence type="ECO:0000256" key="4">
    <source>
        <dbReference type="ARBA" id="ARBA00022679"/>
    </source>
</evidence>
<comment type="similarity">
    <text evidence="1">Belongs to the N(4)/N(6)-methyltransferase family.</text>
</comment>
<dbReference type="REBASE" id="21638">
    <property type="entry name" value="M.CpiORF2495P"/>
</dbReference>
<dbReference type="GO" id="GO:0005737">
    <property type="term" value="C:cytoplasm"/>
    <property type="evidence" value="ECO:0007669"/>
    <property type="project" value="TreeGrafter"/>
</dbReference>
<evidence type="ECO:0000256" key="3">
    <source>
        <dbReference type="ARBA" id="ARBA00022603"/>
    </source>
</evidence>
<dbReference type="InterPro" id="IPR002941">
    <property type="entry name" value="DNA_methylase_N4/N6"/>
</dbReference>
<dbReference type="PROSITE" id="PS00092">
    <property type="entry name" value="N6_MTASE"/>
    <property type="match status" value="1"/>
</dbReference>
<dbReference type="EC" id="2.1.1.72" evidence="2"/>
<reference evidence="8 9" key="2">
    <citation type="journal article" date="2010" name="Stand. Genomic Sci.">
        <title>Complete genome sequence of Chitinophaga pinensis type strain (UQM 2034).</title>
        <authorList>
            <person name="Glavina Del Rio T."/>
            <person name="Abt B."/>
            <person name="Spring S."/>
            <person name="Lapidus A."/>
            <person name="Nolan M."/>
            <person name="Tice H."/>
            <person name="Copeland A."/>
            <person name="Cheng J.F."/>
            <person name="Chen F."/>
            <person name="Bruce D."/>
            <person name="Goodwin L."/>
            <person name="Pitluck S."/>
            <person name="Ivanova N."/>
            <person name="Mavromatis K."/>
            <person name="Mikhailova N."/>
            <person name="Pati A."/>
            <person name="Chen A."/>
            <person name="Palaniappan K."/>
            <person name="Land M."/>
            <person name="Hauser L."/>
            <person name="Chang Y.J."/>
            <person name="Jeffries C.D."/>
            <person name="Chain P."/>
            <person name="Saunders E."/>
            <person name="Detter J.C."/>
            <person name="Brettin T."/>
            <person name="Rohde M."/>
            <person name="Goker M."/>
            <person name="Bristow J."/>
            <person name="Eisen J.A."/>
            <person name="Markowitz V."/>
            <person name="Hugenholtz P."/>
            <person name="Kyrpides N.C."/>
            <person name="Klenk H.P."/>
            <person name="Lucas S."/>
        </authorList>
    </citation>
    <scope>NUCLEOTIDE SEQUENCE [LARGE SCALE GENOMIC DNA]</scope>
    <source>
        <strain evidence="9">ATCC 43595 / DSM 2588 / LMG 13176 / NBRC 15968 / NCIMB 11800 / UQM 2034</strain>
    </source>
</reference>
<accession>A0A979G3N4</accession>
<dbReference type="PANTHER" id="PTHR13370:SF16">
    <property type="entry name" value="SITE-SPECIFIC DNA-METHYLTRANSFERASE (ADENINE-SPECIFIC)"/>
    <property type="match status" value="1"/>
</dbReference>
<dbReference type="PANTHER" id="PTHR13370">
    <property type="entry name" value="RNA METHYLASE-RELATED"/>
    <property type="match status" value="1"/>
</dbReference>
<dbReference type="InterPro" id="IPR002295">
    <property type="entry name" value="N4/N6-MTase_EcoPI_Mod-like"/>
</dbReference>
<keyword evidence="5" id="KW-0949">S-adenosyl-L-methionine</keyword>
<evidence type="ECO:0000256" key="1">
    <source>
        <dbReference type="ARBA" id="ARBA00006594"/>
    </source>
</evidence>
<organism evidence="8 9">
    <name type="scientific">Chitinophaga pinensis (strain ATCC 43595 / DSM 2588 / LMG 13176 / NBRC 15968 / NCIMB 11800 / UQM 2034)</name>
    <dbReference type="NCBI Taxonomy" id="485918"/>
    <lineage>
        <taxon>Bacteria</taxon>
        <taxon>Pseudomonadati</taxon>
        <taxon>Bacteroidota</taxon>
        <taxon>Chitinophagia</taxon>
        <taxon>Chitinophagales</taxon>
        <taxon>Chitinophagaceae</taxon>
        <taxon>Chitinophaga</taxon>
    </lineage>
</organism>
<evidence type="ECO:0000313" key="9">
    <source>
        <dbReference type="Proteomes" id="UP000002215"/>
    </source>
</evidence>
<dbReference type="SUPFAM" id="SSF53335">
    <property type="entry name" value="S-adenosyl-L-methionine-dependent methyltransferases"/>
    <property type="match status" value="1"/>
</dbReference>
<dbReference type="OrthoDB" id="9800801at2"/>
<dbReference type="Proteomes" id="UP000002215">
    <property type="component" value="Chromosome"/>
</dbReference>
<protein>
    <recommendedName>
        <fullName evidence="2">site-specific DNA-methyltransferase (adenine-specific)</fullName>
        <ecNumber evidence="2">2.1.1.72</ecNumber>
    </recommendedName>
</protein>
<reference evidence="9" key="1">
    <citation type="submission" date="2009-08" db="EMBL/GenBank/DDBJ databases">
        <title>The complete genome of Chitinophaga pinensis DSM 2588.</title>
        <authorList>
            <consortium name="US DOE Joint Genome Institute (JGI-PGF)"/>
            <person name="Lucas S."/>
            <person name="Copeland A."/>
            <person name="Lapidus A."/>
            <person name="Glavina del Rio T."/>
            <person name="Dalin E."/>
            <person name="Tice H."/>
            <person name="Bruce D."/>
            <person name="Goodwin L."/>
            <person name="Pitluck S."/>
            <person name="Kyrpides N."/>
            <person name="Mavromatis K."/>
            <person name="Ivanova N."/>
            <person name="Mikhailova N."/>
            <person name="Sims D."/>
            <person name="Meinche L."/>
            <person name="Brettin T."/>
            <person name="Detter J.C."/>
            <person name="Han C."/>
            <person name="Larimer F."/>
            <person name="Land M."/>
            <person name="Hauser L."/>
            <person name="Markowitz V."/>
            <person name="Cheng J.-F."/>
            <person name="Hugenholtz P."/>
            <person name="Woyke T."/>
            <person name="Wu D."/>
            <person name="Spring S."/>
            <person name="Klenk H.-P."/>
            <person name="Eisen J.A."/>
        </authorList>
    </citation>
    <scope>NUCLEOTIDE SEQUENCE [LARGE SCALE GENOMIC DNA]</scope>
    <source>
        <strain evidence="9">ATCC 43595 / DSM 2588 / LMG 13176 / NBRC 15968 / NCIMB 11800 / UQM 2034</strain>
    </source>
</reference>
<name>A0A979G3N4_CHIPD</name>
<keyword evidence="3 8" id="KW-0489">Methyltransferase</keyword>
<comment type="catalytic activity">
    <reaction evidence="6">
        <text>a 2'-deoxyadenosine in DNA + S-adenosyl-L-methionine = an N(6)-methyl-2'-deoxyadenosine in DNA + S-adenosyl-L-homocysteine + H(+)</text>
        <dbReference type="Rhea" id="RHEA:15197"/>
        <dbReference type="Rhea" id="RHEA-COMP:12418"/>
        <dbReference type="Rhea" id="RHEA-COMP:12419"/>
        <dbReference type="ChEBI" id="CHEBI:15378"/>
        <dbReference type="ChEBI" id="CHEBI:57856"/>
        <dbReference type="ChEBI" id="CHEBI:59789"/>
        <dbReference type="ChEBI" id="CHEBI:90615"/>
        <dbReference type="ChEBI" id="CHEBI:90616"/>
        <dbReference type="EC" id="2.1.1.72"/>
    </reaction>
</comment>
<keyword evidence="4" id="KW-0808">Transferase</keyword>
<dbReference type="PRINTS" id="PR00506">
    <property type="entry name" value="D21N6MTFRASE"/>
</dbReference>
<dbReference type="KEGG" id="cpi:Cpin_2495"/>
<evidence type="ECO:0000256" key="2">
    <source>
        <dbReference type="ARBA" id="ARBA00011900"/>
    </source>
</evidence>
<dbReference type="AlphaFoldDB" id="A0A979G3N4"/>
<dbReference type="EMBL" id="CP001699">
    <property type="protein sequence ID" value="ACU59983.1"/>
    <property type="molecule type" value="Genomic_DNA"/>
</dbReference>
<dbReference type="GO" id="GO:0032259">
    <property type="term" value="P:methylation"/>
    <property type="evidence" value="ECO:0007669"/>
    <property type="project" value="UniProtKB-KW"/>
</dbReference>
<dbReference type="InterPro" id="IPR029063">
    <property type="entry name" value="SAM-dependent_MTases_sf"/>
</dbReference>
<evidence type="ECO:0000256" key="5">
    <source>
        <dbReference type="ARBA" id="ARBA00022691"/>
    </source>
</evidence>
<dbReference type="RefSeq" id="WP_012790159.1">
    <property type="nucleotide sequence ID" value="NC_013132.1"/>
</dbReference>